<dbReference type="AlphaFoldDB" id="A0A5J4WD37"/>
<sequence>MTQASVQNAQALFSHLCDGAGLNTTPSQPLIDDMDANESDTYVFASDREITVTDADAGPALRTPPMQEIQYFIMRFMELLTGRNAFTIDFWANPIAQAQIRDYKARTLHAPEVTRHAEVPPHQILNNTANSRVDGYIQNLQFQILMLYKLTILSIQHVLEGNTKETLIDLVDMCAVLLRFAERSTYIRIQMKDGAKEAQQFDPGYNGIMSHAIQPSHALRLIQGQGSQDLVNPQAGQYSATAMGPEQLIPQLVTFTPTQIIQQFYSGQLIPRPQIQQPFQGFGMYPGIQQFQGGTSACLVTSGACKVRALQSRICACAIGFAQKSIVNAFRPVSSSMNLMMKYYISCIGGVLSAGPASASVTVISRSLANTQVSLSFASMSSISGQLGMGSSTEHPVPAAHLAISKQRGDARVSDGDGLQQSPQGDDLFRLFIKYGSKALCELLEDVIEIRNSLLSSGLLHIVNHTLSIEIQGQSEIE</sequence>
<accession>A0A5J4WD37</accession>
<organism evidence="1 2">
    <name type="scientific">Streblomastix strix</name>
    <dbReference type="NCBI Taxonomy" id="222440"/>
    <lineage>
        <taxon>Eukaryota</taxon>
        <taxon>Metamonada</taxon>
        <taxon>Preaxostyla</taxon>
        <taxon>Oxymonadida</taxon>
        <taxon>Streblomastigidae</taxon>
        <taxon>Streblomastix</taxon>
    </lineage>
</organism>
<dbReference type="EMBL" id="SNRW01002417">
    <property type="protein sequence ID" value="KAA6392841.1"/>
    <property type="molecule type" value="Genomic_DNA"/>
</dbReference>
<comment type="caution">
    <text evidence="1">The sequence shown here is derived from an EMBL/GenBank/DDBJ whole genome shotgun (WGS) entry which is preliminary data.</text>
</comment>
<gene>
    <name evidence="1" type="ORF">EZS28_011633</name>
</gene>
<protein>
    <submittedName>
        <fullName evidence="1">Uncharacterized protein</fullName>
    </submittedName>
</protein>
<proteinExistence type="predicted"/>
<evidence type="ECO:0000313" key="1">
    <source>
        <dbReference type="EMBL" id="KAA6392841.1"/>
    </source>
</evidence>
<evidence type="ECO:0000313" key="2">
    <source>
        <dbReference type="Proteomes" id="UP000324800"/>
    </source>
</evidence>
<name>A0A5J4WD37_9EUKA</name>
<reference evidence="1 2" key="1">
    <citation type="submission" date="2019-03" db="EMBL/GenBank/DDBJ databases">
        <title>Single cell metagenomics reveals metabolic interactions within the superorganism composed of flagellate Streblomastix strix and complex community of Bacteroidetes bacteria on its surface.</title>
        <authorList>
            <person name="Treitli S.C."/>
            <person name="Kolisko M."/>
            <person name="Husnik F."/>
            <person name="Keeling P."/>
            <person name="Hampl V."/>
        </authorList>
    </citation>
    <scope>NUCLEOTIDE SEQUENCE [LARGE SCALE GENOMIC DNA]</scope>
    <source>
        <strain evidence="1">ST1C</strain>
    </source>
</reference>
<dbReference type="Proteomes" id="UP000324800">
    <property type="component" value="Unassembled WGS sequence"/>
</dbReference>